<dbReference type="InterPro" id="IPR016064">
    <property type="entry name" value="NAD/diacylglycerol_kinase_sf"/>
</dbReference>
<dbReference type="PANTHER" id="PTHR20275:SF0">
    <property type="entry name" value="NAD KINASE"/>
    <property type="match status" value="1"/>
</dbReference>
<feature type="binding site" evidence="6">
    <location>
        <position position="152"/>
    </location>
    <ligand>
        <name>NAD(+)</name>
        <dbReference type="ChEBI" id="CHEBI:57540"/>
    </ligand>
</feature>
<reference evidence="8" key="1">
    <citation type="journal article" date="2019" name="Int. J. Syst. Evol. Microbiol.">
        <title>The Global Catalogue of Microorganisms (GCM) 10K type strain sequencing project: providing services to taxonomists for standard genome sequencing and annotation.</title>
        <authorList>
            <consortium name="The Broad Institute Genomics Platform"/>
            <consortium name="The Broad Institute Genome Sequencing Center for Infectious Disease"/>
            <person name="Wu L."/>
            <person name="Ma J."/>
        </authorList>
    </citation>
    <scope>NUCLEOTIDE SEQUENCE [LARGE SCALE GENOMIC DNA]</scope>
    <source>
        <strain evidence="8">CCUG 53816</strain>
    </source>
</reference>
<dbReference type="PANTHER" id="PTHR20275">
    <property type="entry name" value="NAD KINASE"/>
    <property type="match status" value="1"/>
</dbReference>
<feature type="binding site" evidence="6">
    <location>
        <begin position="122"/>
        <end position="123"/>
    </location>
    <ligand>
        <name>NAD(+)</name>
        <dbReference type="ChEBI" id="CHEBI:57540"/>
    </ligand>
</feature>
<evidence type="ECO:0000313" key="7">
    <source>
        <dbReference type="EMBL" id="MFC3847824.1"/>
    </source>
</evidence>
<dbReference type="HAMAP" id="MF_00361">
    <property type="entry name" value="NAD_kinase"/>
    <property type="match status" value="1"/>
</dbReference>
<keyword evidence="6" id="KW-0067">ATP-binding</keyword>
<keyword evidence="6" id="KW-0547">Nucleotide-binding</keyword>
<dbReference type="GO" id="GO:0016301">
    <property type="term" value="F:kinase activity"/>
    <property type="evidence" value="ECO:0007669"/>
    <property type="project" value="UniProtKB-KW"/>
</dbReference>
<dbReference type="InterPro" id="IPR017438">
    <property type="entry name" value="ATP-NAD_kinase_N"/>
</dbReference>
<keyword evidence="2 6" id="KW-0418">Kinase</keyword>
<keyword evidence="4 6" id="KW-0520">NAD</keyword>
<feature type="active site" description="Proton acceptor" evidence="6">
    <location>
        <position position="54"/>
    </location>
</feature>
<proteinExistence type="inferred from homology"/>
<evidence type="ECO:0000313" key="8">
    <source>
        <dbReference type="Proteomes" id="UP001595783"/>
    </source>
</evidence>
<comment type="caution">
    <text evidence="7">The sequence shown here is derived from an EMBL/GenBank/DDBJ whole genome shotgun (WGS) entry which is preliminary data.</text>
</comment>
<keyword evidence="6" id="KW-0963">Cytoplasm</keyword>
<comment type="cofactor">
    <cofactor evidence="6">
        <name>a divalent metal cation</name>
        <dbReference type="ChEBI" id="CHEBI:60240"/>
    </cofactor>
</comment>
<evidence type="ECO:0000256" key="1">
    <source>
        <dbReference type="ARBA" id="ARBA00022679"/>
    </source>
</evidence>
<evidence type="ECO:0000256" key="2">
    <source>
        <dbReference type="ARBA" id="ARBA00022777"/>
    </source>
</evidence>
<keyword evidence="3 6" id="KW-0521">NADP</keyword>
<evidence type="ECO:0000256" key="3">
    <source>
        <dbReference type="ARBA" id="ARBA00022857"/>
    </source>
</evidence>
<protein>
    <recommendedName>
        <fullName evidence="6">NAD kinase</fullName>
        <ecNumber evidence="6">2.7.1.23</ecNumber>
    </recommendedName>
    <alternativeName>
        <fullName evidence="6">ATP-dependent NAD kinase</fullName>
    </alternativeName>
</protein>
<dbReference type="EMBL" id="JBHRZO010000021">
    <property type="protein sequence ID" value="MFC3847824.1"/>
    <property type="molecule type" value="Genomic_DNA"/>
</dbReference>
<feature type="binding site" evidence="6">
    <location>
        <position position="187"/>
    </location>
    <ligand>
        <name>NAD(+)</name>
        <dbReference type="ChEBI" id="CHEBI:57540"/>
    </ligand>
</feature>
<comment type="subcellular location">
    <subcellularLocation>
        <location evidence="6">Cytoplasm</location>
    </subcellularLocation>
</comment>
<evidence type="ECO:0000256" key="5">
    <source>
        <dbReference type="ARBA" id="ARBA00047925"/>
    </source>
</evidence>
<keyword evidence="1 6" id="KW-0808">Transferase</keyword>
<comment type="similarity">
    <text evidence="6">Belongs to the NAD kinase family.</text>
</comment>
<comment type="function">
    <text evidence="6">Involved in the regulation of the intracellular balance of NAD and NADP, and is a key enzyme in the biosynthesis of NADP. Catalyzes specifically the phosphorylation on 2'-hydroxyl of the adenosine moiety of NAD to yield NADP.</text>
</comment>
<dbReference type="EC" id="2.7.1.23" evidence="6"/>
<feature type="binding site" evidence="6">
    <location>
        <begin position="54"/>
        <end position="55"/>
    </location>
    <ligand>
        <name>NAD(+)</name>
        <dbReference type="ChEBI" id="CHEBI:57540"/>
    </ligand>
</feature>
<dbReference type="Gene3D" id="2.60.200.30">
    <property type="entry name" value="Probable inorganic polyphosphate/atp-NAD kinase, domain 2"/>
    <property type="match status" value="1"/>
</dbReference>
<accession>A0ABV7ZHQ7</accession>
<sequence length="264" mass="28814">MMSPNPPIEHVHVILKPLTPPDSLHALEQALQEAGMLYDFSPQPGGVLLCLGGDGTLLGALRSGAACFGVHVGNLGFLTATNLAGALDFLRALKNGFYRIEKHLMLEAWLQDQEHTRFVCANDIVVTRKDVYGILELQLFVEGTLANVYQVDGLIVATPLGSSAYNISVGGSVVHPLCQNILLTPIAPHSLTQRPLILGAHAQLSIKTQKSCMVVVDGQSHHLMRPNQELHLQQAIEQATLLQPLERDYFQVLREKFSWGGGYV</sequence>
<feature type="binding site" evidence="6">
    <location>
        <position position="219"/>
    </location>
    <ligand>
        <name>NAD(+)</name>
        <dbReference type="ChEBI" id="CHEBI:57540"/>
    </ligand>
</feature>
<gene>
    <name evidence="6" type="primary">nadK</name>
    <name evidence="7" type="ORF">ACFOPX_04650</name>
</gene>
<comment type="caution">
    <text evidence="6">Lacks conserved residue(s) required for the propagation of feature annotation.</text>
</comment>
<dbReference type="Pfam" id="PF20143">
    <property type="entry name" value="NAD_kinase_C"/>
    <property type="match status" value="1"/>
</dbReference>
<feature type="binding site" evidence="6">
    <location>
        <position position="160"/>
    </location>
    <ligand>
        <name>NAD(+)</name>
        <dbReference type="ChEBI" id="CHEBI:57540"/>
    </ligand>
</feature>
<name>A0ABV7ZHQ7_9HELI</name>
<comment type="catalytic activity">
    <reaction evidence="5 6">
        <text>NAD(+) + ATP = ADP + NADP(+) + H(+)</text>
        <dbReference type="Rhea" id="RHEA:18629"/>
        <dbReference type="ChEBI" id="CHEBI:15378"/>
        <dbReference type="ChEBI" id="CHEBI:30616"/>
        <dbReference type="ChEBI" id="CHEBI:57540"/>
        <dbReference type="ChEBI" id="CHEBI:58349"/>
        <dbReference type="ChEBI" id="CHEBI:456216"/>
        <dbReference type="EC" id="2.7.1.23"/>
    </reaction>
</comment>
<feature type="binding site" evidence="6">
    <location>
        <begin position="163"/>
        <end position="168"/>
    </location>
    <ligand>
        <name>NAD(+)</name>
        <dbReference type="ChEBI" id="CHEBI:57540"/>
    </ligand>
</feature>
<dbReference type="Proteomes" id="UP001595783">
    <property type="component" value="Unassembled WGS sequence"/>
</dbReference>
<dbReference type="InterPro" id="IPR017437">
    <property type="entry name" value="ATP-NAD_kinase_PpnK-typ_C"/>
</dbReference>
<evidence type="ECO:0000256" key="4">
    <source>
        <dbReference type="ARBA" id="ARBA00023027"/>
    </source>
</evidence>
<organism evidence="7 8">
    <name type="scientific">Helicobacter baculiformis</name>
    <dbReference type="NCBI Taxonomy" id="427351"/>
    <lineage>
        <taxon>Bacteria</taxon>
        <taxon>Pseudomonadati</taxon>
        <taxon>Campylobacterota</taxon>
        <taxon>Epsilonproteobacteria</taxon>
        <taxon>Campylobacterales</taxon>
        <taxon>Helicobacteraceae</taxon>
        <taxon>Helicobacter</taxon>
    </lineage>
</organism>
<dbReference type="SUPFAM" id="SSF111331">
    <property type="entry name" value="NAD kinase/diacylglycerol kinase-like"/>
    <property type="match status" value="1"/>
</dbReference>
<dbReference type="InterPro" id="IPR002504">
    <property type="entry name" value="NADK"/>
</dbReference>
<dbReference type="Gene3D" id="3.40.50.10330">
    <property type="entry name" value="Probable inorganic polyphosphate/atp-NAD kinase, domain 1"/>
    <property type="match status" value="1"/>
</dbReference>
<evidence type="ECO:0000256" key="6">
    <source>
        <dbReference type="HAMAP-Rule" id="MF_00361"/>
    </source>
</evidence>
<dbReference type="RefSeq" id="WP_233709011.1">
    <property type="nucleotide sequence ID" value="NZ_FZMF01000023.1"/>
</dbReference>
<keyword evidence="8" id="KW-1185">Reference proteome</keyword>